<feature type="region of interest" description="Disordered" evidence="3">
    <location>
        <begin position="147"/>
        <end position="246"/>
    </location>
</feature>
<evidence type="ECO:0000313" key="7">
    <source>
        <dbReference type="EMBL" id="KAK5904240.1"/>
    </source>
</evidence>
<feature type="domain" description="CHRD" evidence="6">
    <location>
        <begin position="289"/>
        <end position="404"/>
    </location>
</feature>
<keyword evidence="2" id="KW-0217">Developmental protein</keyword>
<feature type="domain" description="VWFC" evidence="5">
    <location>
        <begin position="826"/>
        <end position="885"/>
    </location>
</feature>
<protein>
    <recommendedName>
        <fullName evidence="1">Chordin</fullName>
    </recommendedName>
</protein>
<dbReference type="InterPro" id="IPR001007">
    <property type="entry name" value="VWF_dom"/>
</dbReference>
<feature type="domain" description="VWFC" evidence="5">
    <location>
        <begin position="46"/>
        <end position="122"/>
    </location>
</feature>
<sequence>MLGPLALRSLLCVLSCAWLRTGASRLKSPALPIQSEREPLPSKGLAGCSFGGRYYSLEDTWHPDLGEPFGVMHCVQCYCETQKSRRGKVFGKVNCKNIKQDCPVLDCPDPVLRPGHCCKTCPIDVGQHFSLTTFLFLDISGSTDLSQPLSGSTDLSQPLSGSTDLSQPLSGSTDLSQPLSGSTDLSQPLSGSTDLSQPLSCSTDLSQPLSGSSDLSQPLSGSTDLSQPLSGSTDRPPPSTGDFDRKQTDLVLDSFEYFDQKGRDKEDDLHKSYNDRSYMSSEELGPGESRTDFVAVLTGSSDSWLPSSNGVARARFSLTRTSLAFSITYQRMSRPSKIAFLDADGTTAFEYKVPKGQLDMICGVWKNLGKPLTRQLQTEQMRIAMSSASGGQDEVEGKIIKHRALFAETFSSTLTSEEEQSGMGGLAMLTLSDSENNLHFILILQGLIKHKDTGEQQHHGGSTSANRDFEPIRVQLVYRQHVLREIRANITSHDPDFAEVLTELNSRELFWLSRGQLEITVSTEGPDPRQISGFITGRKSCDTIQSVMSSGDALTPGKTGGVGSAIFNLHDNGTLDYQVQVAGLSSEFLGLTIELKPRRRNKRSVLYDLTPEYDLTSGRAQGSWSRLEARHIHMLLQNELFINVATKHSQEGEVRGQIRALLYSGLEAPRHELPTPLAGHFVSPPVRTGASGHAWVSVDRQCHLHYEIVVAGLSRTDDLTLNAHLHGLAEIGELDESSATHKRLLTGFYGSQAQGVLKDISVELLQHLDQGSAFIQVSTKTNPRGEIRGRVHVQNNCEFGTRGEVEDSEFDDLFVKDPEELKKDPHTCFFENQHQAHGSRWTPNYDRCFSCSCQKRTVICDPVICPVLTCSKTLQPEHQCCPVCDESRGVTGPEKVEEHPEGCYFEGDQKMHAPGTTWHPFVPPFGYIKCAVCTCKGSSGEVHCEKVTCPALSCSHPVRRNPSDCCKECPEGEEGGEEGTPPGAVGLEHSDMMQADGPRHCKFGKSFYQNSDNWHPWVPLVGEMKCINCWCDHGVTKCQRKQCPALSCSSFIRREGVCCPECLDSREEDVLMTKAPDRRRNWRH</sequence>
<evidence type="ECO:0000259" key="6">
    <source>
        <dbReference type="PROSITE" id="PS50933"/>
    </source>
</evidence>
<dbReference type="GO" id="GO:0030514">
    <property type="term" value="P:negative regulation of BMP signaling pathway"/>
    <property type="evidence" value="ECO:0007669"/>
    <property type="project" value="TreeGrafter"/>
</dbReference>
<feature type="region of interest" description="Disordered" evidence="3">
    <location>
        <begin position="263"/>
        <end position="286"/>
    </location>
</feature>
<dbReference type="PROSITE" id="PS01208">
    <property type="entry name" value="VWFC_1"/>
    <property type="match status" value="2"/>
</dbReference>
<name>A0AAN8CI36_9TELE</name>
<evidence type="ECO:0000313" key="8">
    <source>
        <dbReference type="Proteomes" id="UP001335648"/>
    </source>
</evidence>
<comment type="caution">
    <text evidence="7">The sequence shown here is derived from an EMBL/GenBank/DDBJ whole genome shotgun (WGS) entry which is preliminary data.</text>
</comment>
<dbReference type="PROSITE" id="PS50184">
    <property type="entry name" value="VWFC_2"/>
    <property type="match status" value="4"/>
</dbReference>
<organism evidence="7 8">
    <name type="scientific">Champsocephalus esox</name>
    <name type="common">pike icefish</name>
    <dbReference type="NCBI Taxonomy" id="159716"/>
    <lineage>
        <taxon>Eukaryota</taxon>
        <taxon>Metazoa</taxon>
        <taxon>Chordata</taxon>
        <taxon>Craniata</taxon>
        <taxon>Vertebrata</taxon>
        <taxon>Euteleostomi</taxon>
        <taxon>Actinopterygii</taxon>
        <taxon>Neopterygii</taxon>
        <taxon>Teleostei</taxon>
        <taxon>Neoteleostei</taxon>
        <taxon>Acanthomorphata</taxon>
        <taxon>Eupercaria</taxon>
        <taxon>Perciformes</taxon>
        <taxon>Notothenioidei</taxon>
        <taxon>Channichthyidae</taxon>
        <taxon>Champsocephalus</taxon>
    </lineage>
</organism>
<feature type="domain" description="VWFC" evidence="5">
    <location>
        <begin position="999"/>
        <end position="1063"/>
    </location>
</feature>
<feature type="compositionally biased region" description="Polar residues" evidence="3">
    <location>
        <begin position="147"/>
        <end position="233"/>
    </location>
</feature>
<feature type="compositionally biased region" description="Basic and acidic residues" evidence="3">
    <location>
        <begin position="263"/>
        <end position="274"/>
    </location>
</feature>
<feature type="chain" id="PRO_5042988583" description="Chordin" evidence="4">
    <location>
        <begin position="24"/>
        <end position="1084"/>
    </location>
</feature>
<dbReference type="GO" id="GO:0009953">
    <property type="term" value="P:dorsal/ventral pattern formation"/>
    <property type="evidence" value="ECO:0007669"/>
    <property type="project" value="TreeGrafter"/>
</dbReference>
<dbReference type="SMART" id="SM00214">
    <property type="entry name" value="VWC"/>
    <property type="match status" value="4"/>
</dbReference>
<dbReference type="InterPro" id="IPR010895">
    <property type="entry name" value="CHRD"/>
</dbReference>
<evidence type="ECO:0000259" key="5">
    <source>
        <dbReference type="PROSITE" id="PS50184"/>
    </source>
</evidence>
<dbReference type="GO" id="GO:0036122">
    <property type="term" value="F:BMP binding"/>
    <property type="evidence" value="ECO:0007669"/>
    <property type="project" value="TreeGrafter"/>
</dbReference>
<evidence type="ECO:0000256" key="2">
    <source>
        <dbReference type="PROSITE-ProRule" id="PRU00230"/>
    </source>
</evidence>
<dbReference type="SMART" id="SM00754">
    <property type="entry name" value="CHRD"/>
    <property type="match status" value="4"/>
</dbReference>
<proteinExistence type="predicted"/>
<keyword evidence="8" id="KW-1185">Reference proteome</keyword>
<dbReference type="AlphaFoldDB" id="A0AAN8CI36"/>
<reference evidence="7 8" key="1">
    <citation type="journal article" date="2023" name="Mol. Biol. Evol.">
        <title>Genomics of Secondarily Temperate Adaptation in the Only Non-Antarctic Icefish.</title>
        <authorList>
            <person name="Rivera-Colon A.G."/>
            <person name="Rayamajhi N."/>
            <person name="Minhas B.F."/>
            <person name="Madrigal G."/>
            <person name="Bilyk K.T."/>
            <person name="Yoon V."/>
            <person name="Hune M."/>
            <person name="Gregory S."/>
            <person name="Cheng C.H.C."/>
            <person name="Catchen J.M."/>
        </authorList>
    </citation>
    <scope>NUCLEOTIDE SEQUENCE [LARGE SCALE GENOMIC DNA]</scope>
    <source>
        <strain evidence="7">JC2023a</strain>
    </source>
</reference>
<dbReference type="Pfam" id="PF07452">
    <property type="entry name" value="CHRD"/>
    <property type="match status" value="3"/>
</dbReference>
<evidence type="ECO:0000256" key="4">
    <source>
        <dbReference type="SAM" id="SignalP"/>
    </source>
</evidence>
<dbReference type="Gene3D" id="6.20.200.20">
    <property type="match status" value="3"/>
</dbReference>
<gene>
    <name evidence="7" type="ORF">CesoFtcFv8_005824</name>
</gene>
<dbReference type="PANTHER" id="PTHR46526:SF1">
    <property type="entry name" value="CHORDIN"/>
    <property type="match status" value="1"/>
</dbReference>
<dbReference type="PROSITE" id="PS50933">
    <property type="entry name" value="CHRD"/>
    <property type="match status" value="4"/>
</dbReference>
<feature type="domain" description="VWFC" evidence="5">
    <location>
        <begin position="901"/>
        <end position="970"/>
    </location>
</feature>
<dbReference type="EMBL" id="JAULUE010002050">
    <property type="protein sequence ID" value="KAK5904240.1"/>
    <property type="molecule type" value="Genomic_DNA"/>
</dbReference>
<dbReference type="Pfam" id="PF00093">
    <property type="entry name" value="VWC"/>
    <property type="match status" value="4"/>
</dbReference>
<dbReference type="SUPFAM" id="SSF57603">
    <property type="entry name" value="FnI-like domain"/>
    <property type="match status" value="4"/>
</dbReference>
<evidence type="ECO:0000256" key="1">
    <source>
        <dbReference type="ARBA" id="ARBA00016968"/>
    </source>
</evidence>
<feature type="domain" description="CHRD" evidence="6">
    <location>
        <begin position="406"/>
        <end position="539"/>
    </location>
</feature>
<dbReference type="InterPro" id="IPR052278">
    <property type="entry name" value="Chordin-like_regulators"/>
</dbReference>
<dbReference type="GO" id="GO:0005615">
    <property type="term" value="C:extracellular space"/>
    <property type="evidence" value="ECO:0007669"/>
    <property type="project" value="TreeGrafter"/>
</dbReference>
<feature type="signal peptide" evidence="4">
    <location>
        <begin position="1"/>
        <end position="23"/>
    </location>
</feature>
<feature type="domain" description="CHRD" evidence="6">
    <location>
        <begin position="669"/>
        <end position="796"/>
    </location>
</feature>
<feature type="domain" description="CHRD" evidence="6">
    <location>
        <begin position="540"/>
        <end position="663"/>
    </location>
</feature>
<dbReference type="PANTHER" id="PTHR46526">
    <property type="entry name" value="CHORDIN"/>
    <property type="match status" value="1"/>
</dbReference>
<accession>A0AAN8CI36</accession>
<dbReference type="Proteomes" id="UP001335648">
    <property type="component" value="Unassembled WGS sequence"/>
</dbReference>
<evidence type="ECO:0000256" key="3">
    <source>
        <dbReference type="SAM" id="MobiDB-lite"/>
    </source>
</evidence>
<keyword evidence="4" id="KW-0732">Signal</keyword>